<dbReference type="EC" id="2.7.13.3" evidence="2"/>
<feature type="transmembrane region" description="Helical" evidence="10">
    <location>
        <begin position="203"/>
        <end position="221"/>
    </location>
</feature>
<gene>
    <name evidence="12" type="ORF">WDJ61_16680</name>
</gene>
<comment type="catalytic activity">
    <reaction evidence="1">
        <text>ATP + protein L-histidine = ADP + protein N-phospho-L-histidine.</text>
        <dbReference type="EC" id="2.7.13.3"/>
    </reaction>
</comment>
<dbReference type="SMART" id="SM00387">
    <property type="entry name" value="HATPase_c"/>
    <property type="match status" value="1"/>
</dbReference>
<keyword evidence="8" id="KW-0902">Two-component regulatory system</keyword>
<evidence type="ECO:0000256" key="9">
    <source>
        <dbReference type="SAM" id="Coils"/>
    </source>
</evidence>
<sequence length="668" mass="76275">MKKRRKYISVTLGLLILLFIYSQSARPAHLPLKAEQGVLDLQSHSFVTTPIIGLNGEWAFSWKDFSGQSPIYVKVPNEWTNYELNGRSVPPNGYANYRLTIKLNPQHVGKRLGFYLPEIGSSYVFKVNGETLYTNGVVGTTKEDYIPANRPSFIAYQPDQEVLQIDILTANYMIYHTGLWKTIEFGEETALLTQHNLRMMKESFIIGGMLILAIYHIVFYMKRRNDLSSLYFGLVCLAVAIRTSATGNIQLGLLFPFLNWTTILRIEHASTFLAFIAWYKYFHSMLHQPLKRFFLKIVTFVCLTSACMSFFLPASIFTYTKLPFAFFVLCVFIYMTFLSIRSIRQGVSEAYWNLVGLVLIIYGILNDLLIRLGILDGMYIAAASVLFYIIIHVALNAAKYARSYAMAERLSNQLNISNKQLEKKVQERTLKLEMAYQELEKAESARTRLISAISHDLSSPLSVLKIVTKGMLDQVIPLGERKYIVNLYKQVEFMETLLADMKQLVLMEGKQLSFDFQLVNFEEYMYKLFQSYETQLKAEELTFIYQSSLEKGKQHEVLLDSIRMEQVFSNLLSNAVKFTPPGGIVEISLWRETDTISFQVKDNGSGFSEENIEKLFEHTYRTTPVRLEKNSTGLGLSIAKGIVKAHKGTITAQSQPQKGAQFTVTLPL</sequence>
<dbReference type="SMART" id="SM00388">
    <property type="entry name" value="HisKA"/>
    <property type="match status" value="1"/>
</dbReference>
<keyword evidence="10" id="KW-1133">Transmembrane helix</keyword>
<feature type="transmembrane region" description="Helical" evidence="10">
    <location>
        <begin position="293"/>
        <end position="316"/>
    </location>
</feature>
<dbReference type="PANTHER" id="PTHR43711">
    <property type="entry name" value="TWO-COMPONENT HISTIDINE KINASE"/>
    <property type="match status" value="1"/>
</dbReference>
<dbReference type="Gene3D" id="3.30.565.10">
    <property type="entry name" value="Histidine kinase-like ATPase, C-terminal domain"/>
    <property type="match status" value="1"/>
</dbReference>
<feature type="transmembrane region" description="Helical" evidence="10">
    <location>
        <begin position="228"/>
        <end position="245"/>
    </location>
</feature>
<feature type="transmembrane region" description="Helical" evidence="10">
    <location>
        <begin position="378"/>
        <end position="398"/>
    </location>
</feature>
<dbReference type="SUPFAM" id="SSF47384">
    <property type="entry name" value="Homodimeric domain of signal transducing histidine kinase"/>
    <property type="match status" value="1"/>
</dbReference>
<proteinExistence type="predicted"/>
<feature type="domain" description="Histidine kinase" evidence="11">
    <location>
        <begin position="452"/>
        <end position="668"/>
    </location>
</feature>
<evidence type="ECO:0000259" key="11">
    <source>
        <dbReference type="PROSITE" id="PS50109"/>
    </source>
</evidence>
<dbReference type="InterPro" id="IPR011623">
    <property type="entry name" value="7TMR_DISM_rcpt_extracell_dom1"/>
</dbReference>
<reference evidence="12 13" key="1">
    <citation type="submission" date="2024-02" db="EMBL/GenBank/DDBJ databases">
        <title>Seven novel Bacillus-like species.</title>
        <authorList>
            <person name="Liu G."/>
        </authorList>
    </citation>
    <scope>NUCLEOTIDE SEQUENCE [LARGE SCALE GENOMIC DNA]</scope>
    <source>
        <strain evidence="12 13">FJAT-52991</strain>
    </source>
</reference>
<dbReference type="Gene3D" id="1.10.287.130">
    <property type="match status" value="1"/>
</dbReference>
<dbReference type="RefSeq" id="WP_338751756.1">
    <property type="nucleotide sequence ID" value="NZ_CP147404.1"/>
</dbReference>
<dbReference type="SUPFAM" id="SSF49785">
    <property type="entry name" value="Galactose-binding domain-like"/>
    <property type="match status" value="1"/>
</dbReference>
<evidence type="ECO:0000256" key="1">
    <source>
        <dbReference type="ARBA" id="ARBA00000085"/>
    </source>
</evidence>
<evidence type="ECO:0000313" key="13">
    <source>
        <dbReference type="Proteomes" id="UP001387364"/>
    </source>
</evidence>
<organism evidence="12 13">
    <name type="scientific">Bacillus kandeliae</name>
    <dbReference type="NCBI Taxonomy" id="3129297"/>
    <lineage>
        <taxon>Bacteria</taxon>
        <taxon>Bacillati</taxon>
        <taxon>Bacillota</taxon>
        <taxon>Bacilli</taxon>
        <taxon>Bacillales</taxon>
        <taxon>Bacillaceae</taxon>
        <taxon>Bacillus</taxon>
    </lineage>
</organism>
<dbReference type="EMBL" id="CP147404">
    <property type="protein sequence ID" value="WXB92839.1"/>
    <property type="molecule type" value="Genomic_DNA"/>
</dbReference>
<dbReference type="InterPro" id="IPR036097">
    <property type="entry name" value="HisK_dim/P_sf"/>
</dbReference>
<keyword evidence="13" id="KW-1185">Reference proteome</keyword>
<dbReference type="PRINTS" id="PR00344">
    <property type="entry name" value="BCTRLSENSOR"/>
</dbReference>
<feature type="transmembrane region" description="Helical" evidence="10">
    <location>
        <begin position="257"/>
        <end position="281"/>
    </location>
</feature>
<dbReference type="InterPro" id="IPR003594">
    <property type="entry name" value="HATPase_dom"/>
</dbReference>
<dbReference type="SUPFAM" id="SSF55874">
    <property type="entry name" value="ATPase domain of HSP90 chaperone/DNA topoisomerase II/histidine kinase"/>
    <property type="match status" value="1"/>
</dbReference>
<keyword evidence="10" id="KW-0812">Transmembrane</keyword>
<protein>
    <recommendedName>
        <fullName evidence="2">histidine kinase</fullName>
        <ecNumber evidence="2">2.7.13.3</ecNumber>
    </recommendedName>
</protein>
<accession>A0ABZ2N5I3</accession>
<keyword evidence="3" id="KW-0597">Phosphoprotein</keyword>
<dbReference type="CDD" id="cd00082">
    <property type="entry name" value="HisKA"/>
    <property type="match status" value="1"/>
</dbReference>
<evidence type="ECO:0000256" key="4">
    <source>
        <dbReference type="ARBA" id="ARBA00022679"/>
    </source>
</evidence>
<dbReference type="Pfam" id="PF02518">
    <property type="entry name" value="HATPase_c"/>
    <property type="match status" value="1"/>
</dbReference>
<evidence type="ECO:0000256" key="10">
    <source>
        <dbReference type="SAM" id="Phobius"/>
    </source>
</evidence>
<dbReference type="PANTHER" id="PTHR43711:SF1">
    <property type="entry name" value="HISTIDINE KINASE 1"/>
    <property type="match status" value="1"/>
</dbReference>
<name>A0ABZ2N5I3_9BACI</name>
<keyword evidence="10" id="KW-0472">Membrane</keyword>
<dbReference type="InterPro" id="IPR050736">
    <property type="entry name" value="Sensor_HK_Regulatory"/>
</dbReference>
<dbReference type="InterPro" id="IPR008979">
    <property type="entry name" value="Galactose-bd-like_sf"/>
</dbReference>
<evidence type="ECO:0000256" key="2">
    <source>
        <dbReference type="ARBA" id="ARBA00012438"/>
    </source>
</evidence>
<dbReference type="InterPro" id="IPR003661">
    <property type="entry name" value="HisK_dim/P_dom"/>
</dbReference>
<keyword evidence="6 12" id="KW-0418">Kinase</keyword>
<keyword evidence="5" id="KW-0547">Nucleotide-binding</keyword>
<dbReference type="InterPro" id="IPR005467">
    <property type="entry name" value="His_kinase_dom"/>
</dbReference>
<evidence type="ECO:0000256" key="3">
    <source>
        <dbReference type="ARBA" id="ARBA00022553"/>
    </source>
</evidence>
<evidence type="ECO:0000256" key="5">
    <source>
        <dbReference type="ARBA" id="ARBA00022741"/>
    </source>
</evidence>
<evidence type="ECO:0000256" key="8">
    <source>
        <dbReference type="ARBA" id="ARBA00023012"/>
    </source>
</evidence>
<evidence type="ECO:0000256" key="7">
    <source>
        <dbReference type="ARBA" id="ARBA00022840"/>
    </source>
</evidence>
<feature type="coiled-coil region" evidence="9">
    <location>
        <begin position="404"/>
        <end position="438"/>
    </location>
</feature>
<keyword evidence="7" id="KW-0067">ATP-binding</keyword>
<keyword evidence="4" id="KW-0808">Transferase</keyword>
<evidence type="ECO:0000313" key="12">
    <source>
        <dbReference type="EMBL" id="WXB92839.1"/>
    </source>
</evidence>
<dbReference type="Pfam" id="PF07695">
    <property type="entry name" value="7TMR-DISM_7TM"/>
    <property type="match status" value="1"/>
</dbReference>
<feature type="transmembrane region" description="Helical" evidence="10">
    <location>
        <begin position="322"/>
        <end position="340"/>
    </location>
</feature>
<evidence type="ECO:0000256" key="6">
    <source>
        <dbReference type="ARBA" id="ARBA00022777"/>
    </source>
</evidence>
<dbReference type="InterPro" id="IPR036890">
    <property type="entry name" value="HATPase_C_sf"/>
</dbReference>
<dbReference type="GO" id="GO:0016301">
    <property type="term" value="F:kinase activity"/>
    <property type="evidence" value="ECO:0007669"/>
    <property type="project" value="UniProtKB-KW"/>
</dbReference>
<dbReference type="InterPro" id="IPR004358">
    <property type="entry name" value="Sig_transdc_His_kin-like_C"/>
</dbReference>
<feature type="transmembrane region" description="Helical" evidence="10">
    <location>
        <begin position="352"/>
        <end position="372"/>
    </location>
</feature>
<keyword evidence="9" id="KW-0175">Coiled coil</keyword>
<dbReference type="Gene3D" id="2.60.120.260">
    <property type="entry name" value="Galactose-binding domain-like"/>
    <property type="match status" value="1"/>
</dbReference>
<dbReference type="PROSITE" id="PS50109">
    <property type="entry name" value="HIS_KIN"/>
    <property type="match status" value="1"/>
</dbReference>
<dbReference type="Proteomes" id="UP001387364">
    <property type="component" value="Chromosome"/>
</dbReference>